<sequence length="29" mass="3293">MAENQQAAGNDNQNQPQFALQRIYVKDLS</sequence>
<dbReference type="Proteomes" id="UP000261325">
    <property type="component" value="Unassembled WGS sequence"/>
</dbReference>
<evidence type="ECO:0000313" key="1">
    <source>
        <dbReference type="EMBL" id="HAC27550.1"/>
    </source>
</evidence>
<feature type="non-terminal residue" evidence="1">
    <location>
        <position position="29"/>
    </location>
</feature>
<protein>
    <submittedName>
        <fullName evidence="1">Protein-export chaperone SecB</fullName>
    </submittedName>
</protein>
<proteinExistence type="predicted"/>
<reference evidence="1 2" key="1">
    <citation type="journal article" date="2018" name="Nat. Biotechnol.">
        <title>A standardized bacterial taxonomy based on genome phylogeny substantially revises the tree of life.</title>
        <authorList>
            <person name="Parks D.H."/>
            <person name="Chuvochina M."/>
            <person name="Waite D.W."/>
            <person name="Rinke C."/>
            <person name="Skarshewski A."/>
            <person name="Chaumeil P.A."/>
            <person name="Hugenholtz P."/>
        </authorList>
    </citation>
    <scope>NUCLEOTIDE SEQUENCE [LARGE SCALE GENOMIC DNA]</scope>
    <source>
        <strain evidence="1">UBA9049</strain>
    </source>
</reference>
<dbReference type="AlphaFoldDB" id="A0A3B8WCX7"/>
<dbReference type="EMBL" id="DLYI01000086">
    <property type="protein sequence ID" value="HAC27550.1"/>
    <property type="molecule type" value="Genomic_DNA"/>
</dbReference>
<accession>A0A3B8WCX7</accession>
<organism evidence="1 2">
    <name type="scientific">Marinobacter nauticus</name>
    <name type="common">Marinobacter hydrocarbonoclasticus</name>
    <name type="synonym">Marinobacter aquaeolei</name>
    <dbReference type="NCBI Taxonomy" id="2743"/>
    <lineage>
        <taxon>Bacteria</taxon>
        <taxon>Pseudomonadati</taxon>
        <taxon>Pseudomonadota</taxon>
        <taxon>Gammaproteobacteria</taxon>
        <taxon>Pseudomonadales</taxon>
        <taxon>Marinobacteraceae</taxon>
        <taxon>Marinobacter</taxon>
    </lineage>
</organism>
<evidence type="ECO:0000313" key="2">
    <source>
        <dbReference type="Proteomes" id="UP000261325"/>
    </source>
</evidence>
<comment type="caution">
    <text evidence="1">The sequence shown here is derived from an EMBL/GenBank/DDBJ whole genome shotgun (WGS) entry which is preliminary data.</text>
</comment>
<gene>
    <name evidence="1" type="ORF">DCF82_07045</name>
</gene>
<name>A0A3B8WCX7_MARNT</name>